<dbReference type="Proteomes" id="UP000284407">
    <property type="component" value="Unassembled WGS sequence"/>
</dbReference>
<dbReference type="STRING" id="1443111.Z949_1736"/>
<evidence type="ECO:0000313" key="1">
    <source>
        <dbReference type="EMBL" id="RKE93695.1"/>
    </source>
</evidence>
<dbReference type="EMBL" id="RAQK01000002">
    <property type="protein sequence ID" value="RKE93695.1"/>
    <property type="molecule type" value="Genomic_DNA"/>
</dbReference>
<sequence>MVTRSGDARVLAKPHEVSAMIDVLKQFEEIPAQYPAVPSTLSVAAAALDSAMIWARIEDYIAHRFTEREVVWTLLGNGGDQFHPRLTPVVSSVADLWTGEAWEAVTLLQGPLGVCLPADGTYRITAQVGGGDVPAPVSEAFRRLAEYLAADPGTAGASSTSVSIGPIEETLDRAPTWIARAMQHSGAADLLRTYRRA</sequence>
<protein>
    <recommendedName>
        <fullName evidence="3">PhiE125 gp8 family phage protein</fullName>
    </recommendedName>
</protein>
<dbReference type="AlphaFoldDB" id="A0A420DHL2"/>
<organism evidence="1 2">
    <name type="scientific">Sulfitobacter guttiformis</name>
    <dbReference type="NCBI Taxonomy" id="74349"/>
    <lineage>
        <taxon>Bacteria</taxon>
        <taxon>Pseudomonadati</taxon>
        <taxon>Pseudomonadota</taxon>
        <taxon>Alphaproteobacteria</taxon>
        <taxon>Rhodobacterales</taxon>
        <taxon>Roseobacteraceae</taxon>
        <taxon>Sulfitobacter</taxon>
    </lineage>
</organism>
<evidence type="ECO:0000313" key="2">
    <source>
        <dbReference type="Proteomes" id="UP000284407"/>
    </source>
</evidence>
<accession>A0A420DHL2</accession>
<reference evidence="1 2" key="1">
    <citation type="submission" date="2018-09" db="EMBL/GenBank/DDBJ databases">
        <title>Genomic Encyclopedia of Archaeal and Bacterial Type Strains, Phase II (KMG-II): from individual species to whole genera.</title>
        <authorList>
            <person name="Goeker M."/>
        </authorList>
    </citation>
    <scope>NUCLEOTIDE SEQUENCE [LARGE SCALE GENOMIC DNA]</scope>
    <source>
        <strain evidence="1 2">DSM 11458</strain>
    </source>
</reference>
<gene>
    <name evidence="1" type="ORF">C8N30_2785</name>
</gene>
<comment type="caution">
    <text evidence="1">The sequence shown here is derived from an EMBL/GenBank/DDBJ whole genome shotgun (WGS) entry which is preliminary data.</text>
</comment>
<keyword evidence="2" id="KW-1185">Reference proteome</keyword>
<name>A0A420DHL2_9RHOB</name>
<proteinExistence type="predicted"/>
<evidence type="ECO:0008006" key="3">
    <source>
        <dbReference type="Google" id="ProtNLM"/>
    </source>
</evidence>